<dbReference type="EMBL" id="CAJNOR010006534">
    <property type="protein sequence ID" value="CAF1597676.1"/>
    <property type="molecule type" value="Genomic_DNA"/>
</dbReference>
<evidence type="ECO:0000313" key="1">
    <source>
        <dbReference type="EMBL" id="CAF1597676.1"/>
    </source>
</evidence>
<keyword evidence="2" id="KW-1185">Reference proteome</keyword>
<name>A0A816AL18_ADIRI</name>
<evidence type="ECO:0008006" key="3">
    <source>
        <dbReference type="Google" id="ProtNLM"/>
    </source>
</evidence>
<organism evidence="1 2">
    <name type="scientific">Adineta ricciae</name>
    <name type="common">Rotifer</name>
    <dbReference type="NCBI Taxonomy" id="249248"/>
    <lineage>
        <taxon>Eukaryota</taxon>
        <taxon>Metazoa</taxon>
        <taxon>Spiralia</taxon>
        <taxon>Gnathifera</taxon>
        <taxon>Rotifera</taxon>
        <taxon>Eurotatoria</taxon>
        <taxon>Bdelloidea</taxon>
        <taxon>Adinetida</taxon>
        <taxon>Adinetidae</taxon>
        <taxon>Adineta</taxon>
    </lineage>
</organism>
<dbReference type="Gene3D" id="1.10.238.10">
    <property type="entry name" value="EF-hand"/>
    <property type="match status" value="1"/>
</dbReference>
<sequence>VANTQSDWVSSQTGSPVRLYWCMPIYNILSNQTSVFILHVLQPVLETLAVLSKSVQTKAADFEQLPRSTNPIGFLETELHWNPTRKIPSVVANFMNDGQIKKEKTVEVYDQLYSDGKSSDFRRFTFGLFNREDSGTIEFHELMVATGLRQCHDLQLRYGLAFSLFDSDNTNTMHTCDVIRATSVLLEAISQTDGQGDHHANRSAKKLIERYTVSRNNQLKRDQGSLIKYKRSN</sequence>
<dbReference type="Proteomes" id="UP000663828">
    <property type="component" value="Unassembled WGS sequence"/>
</dbReference>
<protein>
    <recommendedName>
        <fullName evidence="3">EF-hand domain-containing protein</fullName>
    </recommendedName>
</protein>
<dbReference type="InterPro" id="IPR011992">
    <property type="entry name" value="EF-hand-dom_pair"/>
</dbReference>
<gene>
    <name evidence="1" type="ORF">XAT740_LOCUS47308</name>
</gene>
<proteinExistence type="predicted"/>
<reference evidence="1" key="1">
    <citation type="submission" date="2021-02" db="EMBL/GenBank/DDBJ databases">
        <authorList>
            <person name="Nowell W R."/>
        </authorList>
    </citation>
    <scope>NUCLEOTIDE SEQUENCE</scope>
</reference>
<dbReference type="SUPFAM" id="SSF47473">
    <property type="entry name" value="EF-hand"/>
    <property type="match status" value="1"/>
</dbReference>
<dbReference type="AlphaFoldDB" id="A0A816AL18"/>
<evidence type="ECO:0000313" key="2">
    <source>
        <dbReference type="Proteomes" id="UP000663828"/>
    </source>
</evidence>
<feature type="non-terminal residue" evidence="1">
    <location>
        <position position="1"/>
    </location>
</feature>
<comment type="caution">
    <text evidence="1">The sequence shown here is derived from an EMBL/GenBank/DDBJ whole genome shotgun (WGS) entry which is preliminary data.</text>
</comment>
<accession>A0A816AL18</accession>